<feature type="compositionally biased region" description="Polar residues" evidence="1">
    <location>
        <begin position="13"/>
        <end position="22"/>
    </location>
</feature>
<comment type="caution">
    <text evidence="2">The sequence shown here is derived from an EMBL/GenBank/DDBJ whole genome shotgun (WGS) entry which is preliminary data.</text>
</comment>
<reference evidence="2" key="1">
    <citation type="journal article" date="2020" name="bioRxiv">
        <title>Chromosome-level reference genome of the European wasp spider Argiope bruennichi: a resource for studies on range expansion and evolutionary adaptation.</title>
        <authorList>
            <person name="Sheffer M.M."/>
            <person name="Hoppe A."/>
            <person name="Krehenwinkel H."/>
            <person name="Uhl G."/>
            <person name="Kuss A.W."/>
            <person name="Jensen L."/>
            <person name="Jensen C."/>
            <person name="Gillespie R.G."/>
            <person name="Hoff K.J."/>
            <person name="Prost S."/>
        </authorList>
    </citation>
    <scope>NUCLEOTIDE SEQUENCE</scope>
</reference>
<proteinExistence type="predicted"/>
<evidence type="ECO:0000313" key="2">
    <source>
        <dbReference type="EMBL" id="KAF8785832.1"/>
    </source>
</evidence>
<evidence type="ECO:0000313" key="3">
    <source>
        <dbReference type="Proteomes" id="UP000807504"/>
    </source>
</evidence>
<name>A0A8T0F601_ARGBR</name>
<gene>
    <name evidence="2" type="ORF">HNY73_011334</name>
</gene>
<evidence type="ECO:0000256" key="1">
    <source>
        <dbReference type="SAM" id="MobiDB-lite"/>
    </source>
</evidence>
<accession>A0A8T0F601</accession>
<dbReference type="Proteomes" id="UP000807504">
    <property type="component" value="Unassembled WGS sequence"/>
</dbReference>
<dbReference type="EMBL" id="JABXBU010000030">
    <property type="protein sequence ID" value="KAF8785832.1"/>
    <property type="molecule type" value="Genomic_DNA"/>
</dbReference>
<feature type="region of interest" description="Disordered" evidence="1">
    <location>
        <begin position="1"/>
        <end position="22"/>
    </location>
</feature>
<protein>
    <submittedName>
        <fullName evidence="2">Uncharacterized protein</fullName>
    </submittedName>
</protein>
<reference evidence="2" key="2">
    <citation type="submission" date="2020-06" db="EMBL/GenBank/DDBJ databases">
        <authorList>
            <person name="Sheffer M."/>
        </authorList>
    </citation>
    <scope>NUCLEOTIDE SEQUENCE</scope>
</reference>
<organism evidence="2 3">
    <name type="scientific">Argiope bruennichi</name>
    <name type="common">Wasp spider</name>
    <name type="synonym">Aranea bruennichi</name>
    <dbReference type="NCBI Taxonomy" id="94029"/>
    <lineage>
        <taxon>Eukaryota</taxon>
        <taxon>Metazoa</taxon>
        <taxon>Ecdysozoa</taxon>
        <taxon>Arthropoda</taxon>
        <taxon>Chelicerata</taxon>
        <taxon>Arachnida</taxon>
        <taxon>Araneae</taxon>
        <taxon>Araneomorphae</taxon>
        <taxon>Entelegynae</taxon>
        <taxon>Araneoidea</taxon>
        <taxon>Araneidae</taxon>
        <taxon>Argiope</taxon>
    </lineage>
</organism>
<sequence length="153" mass="17063">MDRSHGSAPGFGQRTNKSVRSSGYKSDLKRLCSDGADEFQMFPELGTTVLPREGEHRSISEGDDMSGAMCSSRTSSSLVYLLATGVFSFCEKPDTRNNHAFVRKRTVVGGGVMVWVGISIKAEPTCALWELEHQRFNDIGFRSLYLLWSFKQQ</sequence>
<keyword evidence="3" id="KW-1185">Reference proteome</keyword>
<dbReference type="AlphaFoldDB" id="A0A8T0F601"/>